<organism evidence="2">
    <name type="scientific">Leptosphaeria maculans (strain JN3 / isolate v23.1.3 / race Av1-4-5-6-7-8)</name>
    <name type="common">Blackleg fungus</name>
    <name type="synonym">Phoma lingam</name>
    <dbReference type="NCBI Taxonomy" id="985895"/>
    <lineage>
        <taxon>Eukaryota</taxon>
        <taxon>Fungi</taxon>
        <taxon>Dikarya</taxon>
        <taxon>Ascomycota</taxon>
        <taxon>Pezizomycotina</taxon>
        <taxon>Dothideomycetes</taxon>
        <taxon>Pleosporomycetidae</taxon>
        <taxon>Pleosporales</taxon>
        <taxon>Pleosporineae</taxon>
        <taxon>Leptosphaeriaceae</taxon>
        <taxon>Plenodomus</taxon>
        <taxon>Plenodomus lingam/Leptosphaeria maculans species complex</taxon>
    </lineage>
</organism>
<dbReference type="AlphaFoldDB" id="E4ZSB3"/>
<accession>E4ZSB3</accession>
<dbReference type="InParanoid" id="E4ZSB3"/>
<reference evidence="2" key="1">
    <citation type="journal article" date="2011" name="Nat. Commun.">
        <title>Effector diversification within compartments of the Leptosphaeria maculans genome affected by Repeat-Induced Point mutations.</title>
        <authorList>
            <person name="Rouxel T."/>
            <person name="Grandaubert J."/>
            <person name="Hane J.K."/>
            <person name="Hoede C."/>
            <person name="van de Wouw A.P."/>
            <person name="Couloux A."/>
            <person name="Dominguez V."/>
            <person name="Anthouard V."/>
            <person name="Bally P."/>
            <person name="Bourras S."/>
            <person name="Cozijnsen A.J."/>
            <person name="Ciuffetti L.M."/>
            <person name="Degrave A."/>
            <person name="Dilmaghani A."/>
            <person name="Duret L."/>
            <person name="Fudal I."/>
            <person name="Goodwin S.B."/>
            <person name="Gout L."/>
            <person name="Glaser N."/>
            <person name="Linglin J."/>
            <person name="Kema G.H.J."/>
            <person name="Lapalu N."/>
            <person name="Lawrence C.B."/>
            <person name="May K."/>
            <person name="Meyer M."/>
            <person name="Ollivier B."/>
            <person name="Poulain J."/>
            <person name="Schoch C.L."/>
            <person name="Simon A."/>
            <person name="Spatafora J.W."/>
            <person name="Stachowiak A."/>
            <person name="Turgeon B.G."/>
            <person name="Tyler B.M."/>
            <person name="Vincent D."/>
            <person name="Weissenbach J."/>
            <person name="Amselem J."/>
            <person name="Quesneville H."/>
            <person name="Oliver R.P."/>
            <person name="Wincker P."/>
            <person name="Balesdent M.-H."/>
            <person name="Howlett B.J."/>
        </authorList>
    </citation>
    <scope>NUCLEOTIDE SEQUENCE [LARGE SCALE GENOMIC DNA]</scope>
    <source>
        <strain evidence="2">JN3 / isolate v23.1.3 / race Av1-4-5-6-7-8</strain>
    </source>
</reference>
<sequence length="96" mass="10537">MTCKCTGSIGISAAKICCSDPSQNLRNITGKPFEGTMFLGNDLQRGKWPSESDKGQFELNNWQDFPKSQWADSWTRCCCATAHEGPSEMTGGSCTY</sequence>
<name>E4ZSB3_LEPMJ</name>
<dbReference type="VEuPathDB" id="FungiDB:LEMA_uP122720.1"/>
<proteinExistence type="predicted"/>
<evidence type="ECO:0000313" key="2">
    <source>
        <dbReference type="Proteomes" id="UP000002668"/>
    </source>
</evidence>
<protein>
    <submittedName>
        <fullName evidence="1">Predicted protein</fullName>
    </submittedName>
</protein>
<dbReference type="HOGENOM" id="CLU_2360102_0_0_1"/>
<dbReference type="Proteomes" id="UP000002668">
    <property type="component" value="Genome"/>
</dbReference>
<evidence type="ECO:0000313" key="1">
    <source>
        <dbReference type="EMBL" id="CBX94293.1"/>
    </source>
</evidence>
<dbReference type="EMBL" id="FP929121">
    <property type="protein sequence ID" value="CBX94293.1"/>
    <property type="molecule type" value="Genomic_DNA"/>
</dbReference>
<keyword evidence="2" id="KW-1185">Reference proteome</keyword>
<gene>
    <name evidence="1" type="ORF">LEMA_uP122720.1</name>
</gene>